<name>A0A1J0R5M3_9TRYP</name>
<keyword evidence="4" id="KW-0336">GPI-anchor</keyword>
<comment type="subcellular location">
    <subcellularLocation>
        <location evidence="2">Cell membrane</location>
        <topology evidence="2">Lipid-anchor</topology>
        <topology evidence="2">GPI-anchor</topology>
    </subcellularLocation>
</comment>
<proteinExistence type="predicted"/>
<keyword evidence="6" id="KW-0472">Membrane</keyword>
<feature type="compositionally biased region" description="Polar residues" evidence="9">
    <location>
        <begin position="388"/>
        <end position="415"/>
    </location>
</feature>
<feature type="compositionally biased region" description="Basic and acidic residues" evidence="9">
    <location>
        <begin position="429"/>
        <end position="466"/>
    </location>
</feature>
<evidence type="ECO:0000256" key="7">
    <source>
        <dbReference type="ARBA" id="ARBA00023180"/>
    </source>
</evidence>
<evidence type="ECO:0000256" key="1">
    <source>
        <dbReference type="ARBA" id="ARBA00002523"/>
    </source>
</evidence>
<protein>
    <submittedName>
        <fullName evidence="13">Variant surface glycoprotein 1125.286</fullName>
    </submittedName>
</protein>
<dbReference type="Pfam" id="PF10659">
    <property type="entry name" value="Trypan_glycop_C"/>
    <property type="match status" value="1"/>
</dbReference>
<keyword evidence="8" id="KW-0449">Lipoprotein</keyword>
<keyword evidence="3" id="KW-1003">Cell membrane</keyword>
<evidence type="ECO:0000256" key="9">
    <source>
        <dbReference type="SAM" id="MobiDB-lite"/>
    </source>
</evidence>
<evidence type="ECO:0000256" key="2">
    <source>
        <dbReference type="ARBA" id="ARBA00004609"/>
    </source>
</evidence>
<dbReference type="VEuPathDB" id="TriTrypDB:Tb427_000185100"/>
<dbReference type="VEuPathDB" id="TriTrypDB:Tb1125.Tb11.v5.0974"/>
<dbReference type="Pfam" id="PF13206">
    <property type="entry name" value="VSG_B"/>
    <property type="match status" value="1"/>
</dbReference>
<comment type="function">
    <text evidence="1">VSG forms a coat on the surface of the parasite. The trypanosome evades the immune response of the host by expressing a series of antigenically distinct VSGs from an estimated 1000 VSG genes.</text>
</comment>
<evidence type="ECO:0000256" key="4">
    <source>
        <dbReference type="ARBA" id="ARBA00022622"/>
    </source>
</evidence>
<feature type="signal peptide" evidence="10">
    <location>
        <begin position="1"/>
        <end position="18"/>
    </location>
</feature>
<sequence>MKTLTVASIWLLTIGAAANIDRGENRLEHAALCNLVALTDGTVDIPVVPPVDLTTCQYIQNLNFSAASQEWQDSFYKGDTGKVHDDAQPYHKAFKGHEIYWAGWKAAAAAAKEQTPEPAKKEAGVLALSAATRQQAKRRLQRVAEAAHKLCTASPALSPEQITLDGSKELTKIKAAVFGNPAKDRSSATTNEAFGAAPGNARATACAADQANGKAKTVAAQLACICTKGAGTATAANPVCTDKTDGSTGWQEGTGPVPDTDLRAVLKTCASGKGQLITAQRLRAAVEAVRTLITEDSGAGYLGKFKSTSCNGSSGNGVCVSFAAYGTGPADAFAKLGWPAQLTKLAEDMEARETAAAASAQSNAMLRQLADQARAVVDEAEEAAASQRDGTITNGKTKSNVKTAPCSAKTNTTCTRAGCKWEGTSETEGTCKPKDREGQTVTEAAKETQCARHGGDKTACENDKTGDKQNCAWRKEKDKDPELENEMCRNGSL</sequence>
<accession>A0A1J0R5M3</accession>
<dbReference type="EMBL" id="KX699157">
    <property type="protein sequence ID" value="APD73113.1"/>
    <property type="molecule type" value="Genomic_DNA"/>
</dbReference>
<organism evidence="13">
    <name type="scientific">Trypanosoma brucei</name>
    <dbReference type="NCBI Taxonomy" id="5691"/>
    <lineage>
        <taxon>Eukaryota</taxon>
        <taxon>Discoba</taxon>
        <taxon>Euglenozoa</taxon>
        <taxon>Kinetoplastea</taxon>
        <taxon>Metakinetoplastina</taxon>
        <taxon>Trypanosomatida</taxon>
        <taxon>Trypanosomatidae</taxon>
        <taxon>Trypanosoma</taxon>
    </lineage>
</organism>
<dbReference type="AlphaFoldDB" id="A0A1J0R5M3"/>
<dbReference type="InterPro" id="IPR019609">
    <property type="entry name" value="Variant_surf_glycoprt_trypan_C"/>
</dbReference>
<feature type="chain" id="PRO_5012610804" evidence="10">
    <location>
        <begin position="19"/>
        <end position="493"/>
    </location>
</feature>
<dbReference type="GO" id="GO:0005886">
    <property type="term" value="C:plasma membrane"/>
    <property type="evidence" value="ECO:0007669"/>
    <property type="project" value="UniProtKB-SubCell"/>
</dbReference>
<evidence type="ECO:0000313" key="13">
    <source>
        <dbReference type="EMBL" id="APD73113.1"/>
    </source>
</evidence>
<evidence type="ECO:0000256" key="6">
    <source>
        <dbReference type="ARBA" id="ARBA00023136"/>
    </source>
</evidence>
<feature type="domain" description="Trypanosome variant surface glycoprotein C-terminal" evidence="11">
    <location>
        <begin position="406"/>
        <end position="492"/>
    </location>
</feature>
<keyword evidence="7" id="KW-0325">Glycoprotein</keyword>
<feature type="region of interest" description="Disordered" evidence="9">
    <location>
        <begin position="380"/>
        <end position="466"/>
    </location>
</feature>
<evidence type="ECO:0000256" key="10">
    <source>
        <dbReference type="SAM" id="SignalP"/>
    </source>
</evidence>
<evidence type="ECO:0000256" key="3">
    <source>
        <dbReference type="ARBA" id="ARBA00022475"/>
    </source>
</evidence>
<feature type="domain" description="Trypanosome variant surface glycoprotein B-type N-terminal" evidence="12">
    <location>
        <begin position="10"/>
        <end position="364"/>
    </location>
</feature>
<reference evidence="13" key="1">
    <citation type="submission" date="2016-08" db="EMBL/GenBank/DDBJ databases">
        <title>VSG repertoire of Trypanosoma brucei EATRO 1125.</title>
        <authorList>
            <person name="Cross G.A."/>
        </authorList>
    </citation>
    <scope>NUCLEOTIDE SEQUENCE</scope>
    <source>
        <strain evidence="13">EATRO 1125</strain>
    </source>
</reference>
<evidence type="ECO:0000256" key="8">
    <source>
        <dbReference type="ARBA" id="ARBA00023288"/>
    </source>
</evidence>
<evidence type="ECO:0000259" key="12">
    <source>
        <dbReference type="Pfam" id="PF13206"/>
    </source>
</evidence>
<keyword evidence="5 10" id="KW-0732">Signal</keyword>
<dbReference type="VEuPathDB" id="TriTrypDB:Tb927.9.580"/>
<dbReference type="GO" id="GO:0098552">
    <property type="term" value="C:side of membrane"/>
    <property type="evidence" value="ECO:0007669"/>
    <property type="project" value="UniProtKB-KW"/>
</dbReference>
<evidence type="ECO:0000256" key="5">
    <source>
        <dbReference type="ARBA" id="ARBA00022729"/>
    </source>
</evidence>
<evidence type="ECO:0000259" key="11">
    <source>
        <dbReference type="Pfam" id="PF10659"/>
    </source>
</evidence>
<dbReference type="InterPro" id="IPR025932">
    <property type="entry name" value="Trypano_VSG_B_N_dom"/>
</dbReference>